<dbReference type="PANTHER" id="PTHR33778">
    <property type="entry name" value="PROTEIN MGTC"/>
    <property type="match status" value="1"/>
</dbReference>
<evidence type="ECO:0000259" key="7">
    <source>
        <dbReference type="Pfam" id="PF02308"/>
    </source>
</evidence>
<name>A0A836C7R4_9STRA</name>
<evidence type="ECO:0000256" key="6">
    <source>
        <dbReference type="SAM" id="Phobius"/>
    </source>
</evidence>
<dbReference type="AlphaFoldDB" id="A0A836C7R4"/>
<dbReference type="PRINTS" id="PR01837">
    <property type="entry name" value="MGTCSAPBPROT"/>
</dbReference>
<feature type="domain" description="MgtC/SapB/SrpB/YhiD N-terminal" evidence="7">
    <location>
        <begin position="140"/>
        <end position="246"/>
    </location>
</feature>
<comment type="subcellular location">
    <subcellularLocation>
        <location evidence="1">Cell membrane</location>
        <topology evidence="1">Multi-pass membrane protein</topology>
    </subcellularLocation>
</comment>
<feature type="transmembrane region" description="Helical" evidence="6">
    <location>
        <begin position="177"/>
        <end position="194"/>
    </location>
</feature>
<dbReference type="PANTHER" id="PTHR33778:SF1">
    <property type="entry name" value="MAGNESIUM TRANSPORTER YHID-RELATED"/>
    <property type="match status" value="1"/>
</dbReference>
<keyword evidence="5 6" id="KW-0472">Membrane</keyword>
<evidence type="ECO:0000313" key="8">
    <source>
        <dbReference type="EMBL" id="KAG5175794.1"/>
    </source>
</evidence>
<reference evidence="8" key="1">
    <citation type="submission" date="2021-02" db="EMBL/GenBank/DDBJ databases">
        <title>First Annotated Genome of the Yellow-green Alga Tribonema minus.</title>
        <authorList>
            <person name="Mahan K.M."/>
        </authorList>
    </citation>
    <scope>NUCLEOTIDE SEQUENCE</scope>
    <source>
        <strain evidence="8">UTEX B ZZ1240</strain>
    </source>
</reference>
<keyword evidence="2" id="KW-1003">Cell membrane</keyword>
<feature type="transmembrane region" description="Helical" evidence="6">
    <location>
        <begin position="206"/>
        <end position="239"/>
    </location>
</feature>
<evidence type="ECO:0000313" key="9">
    <source>
        <dbReference type="Proteomes" id="UP000664859"/>
    </source>
</evidence>
<proteinExistence type="predicted"/>
<feature type="transmembrane region" description="Helical" evidence="6">
    <location>
        <begin position="67"/>
        <end position="85"/>
    </location>
</feature>
<comment type="caution">
    <text evidence="8">The sequence shown here is derived from an EMBL/GenBank/DDBJ whole genome shotgun (WGS) entry which is preliminary data.</text>
</comment>
<evidence type="ECO:0000256" key="1">
    <source>
        <dbReference type="ARBA" id="ARBA00004651"/>
    </source>
</evidence>
<dbReference type="Proteomes" id="UP000664859">
    <property type="component" value="Unassembled WGS sequence"/>
</dbReference>
<evidence type="ECO:0000256" key="5">
    <source>
        <dbReference type="ARBA" id="ARBA00023136"/>
    </source>
</evidence>
<keyword evidence="4 6" id="KW-1133">Transmembrane helix</keyword>
<keyword evidence="9" id="KW-1185">Reference proteome</keyword>
<evidence type="ECO:0000256" key="3">
    <source>
        <dbReference type="ARBA" id="ARBA00022692"/>
    </source>
</evidence>
<evidence type="ECO:0000256" key="4">
    <source>
        <dbReference type="ARBA" id="ARBA00022989"/>
    </source>
</evidence>
<keyword evidence="3 6" id="KW-0812">Transmembrane</keyword>
<sequence length="329" mass="35112">MRGPHMARLSVCQMLSICTVCLMVIITRPRCGICLSMCQMLSACAVCCDGDAHQATMRRPHLARLSVCVRCSAFVPFALMVMIIRPRCGPCLSMCQMLSASPFAVMAMLIRPRCGARIWHVSPCVSDAQRLPRLPLWRCSSGHDAGLRTHILVCLGASLFTLSGAVSKNTNVDETRIAAQVVSGIGFLGAGAIVREGLWVRGLTTAAALWVTAAMGVALGLGAYASAGLTMALVMVTLAGLQQLEDRVFYTWRRRIVMLDLVPNQPPSAVVVPALKALGSAHVSAVTALANGAKRLRISSRLRLNENLPLLAETLMGIEGVAGVEILHA</sequence>
<dbReference type="OrthoDB" id="8300659at2759"/>
<dbReference type="InterPro" id="IPR049177">
    <property type="entry name" value="MgtC_SapB_SrpB_YhiD_N"/>
</dbReference>
<gene>
    <name evidence="8" type="ORF">JKP88DRAFT_337204</name>
</gene>
<feature type="transmembrane region" description="Helical" evidence="6">
    <location>
        <begin position="6"/>
        <end position="27"/>
    </location>
</feature>
<dbReference type="EMBL" id="JAFCMP010000545">
    <property type="protein sequence ID" value="KAG5175794.1"/>
    <property type="molecule type" value="Genomic_DNA"/>
</dbReference>
<evidence type="ECO:0000256" key="2">
    <source>
        <dbReference type="ARBA" id="ARBA00022475"/>
    </source>
</evidence>
<protein>
    <submittedName>
        <fullName evidence="8">MgtC family-domain-containing protein</fullName>
    </submittedName>
</protein>
<accession>A0A836C7R4</accession>
<dbReference type="Pfam" id="PF02308">
    <property type="entry name" value="MgtC"/>
    <property type="match status" value="1"/>
</dbReference>
<organism evidence="8 9">
    <name type="scientific">Tribonema minus</name>
    <dbReference type="NCBI Taxonomy" id="303371"/>
    <lineage>
        <taxon>Eukaryota</taxon>
        <taxon>Sar</taxon>
        <taxon>Stramenopiles</taxon>
        <taxon>Ochrophyta</taxon>
        <taxon>PX clade</taxon>
        <taxon>Xanthophyceae</taxon>
        <taxon>Tribonematales</taxon>
        <taxon>Tribonemataceae</taxon>
        <taxon>Tribonema</taxon>
    </lineage>
</organism>
<dbReference type="GO" id="GO:0005886">
    <property type="term" value="C:plasma membrane"/>
    <property type="evidence" value="ECO:0007669"/>
    <property type="project" value="UniProtKB-SubCell"/>
</dbReference>
<dbReference type="InterPro" id="IPR003416">
    <property type="entry name" value="MgtC/SapB/SrpB/YhiD_fam"/>
</dbReference>